<protein>
    <recommendedName>
        <fullName evidence="3">Smr domain-containing protein</fullName>
    </recommendedName>
</protein>
<evidence type="ECO:0000313" key="2">
    <source>
        <dbReference type="Proteomes" id="UP001396898"/>
    </source>
</evidence>
<keyword evidence="2" id="KW-1185">Reference proteome</keyword>
<reference evidence="1 2" key="1">
    <citation type="submission" date="2023-01" db="EMBL/GenBank/DDBJ databases">
        <title>Analysis of 21 Apiospora genomes using comparative genomics revels a genus with tremendous synthesis potential of carbohydrate active enzymes and secondary metabolites.</title>
        <authorList>
            <person name="Sorensen T."/>
        </authorList>
    </citation>
    <scope>NUCLEOTIDE SEQUENCE [LARGE SCALE GENOMIC DNA]</scope>
    <source>
        <strain evidence="1 2">CBS 20057</strain>
    </source>
</reference>
<evidence type="ECO:0008006" key="3">
    <source>
        <dbReference type="Google" id="ProtNLM"/>
    </source>
</evidence>
<dbReference type="Proteomes" id="UP001396898">
    <property type="component" value="Unassembled WGS sequence"/>
</dbReference>
<proteinExistence type="predicted"/>
<evidence type="ECO:0000313" key="1">
    <source>
        <dbReference type="EMBL" id="KAK8001150.1"/>
    </source>
</evidence>
<sequence>MSHGRNGVPRLLKAPLPVTACVNHESRQETLRKYSKVPTSSPFFSFMSIQGSICDVSDVMNYEIDSVRLDCCPLRRITVRQFPPVVLQRLRRIEATLPCRRVTYTVGGGGHKSFDNFLRYVVAAFFPSLRELTVELDLDLHLGENVSFKIVGASCLGVARSIGEKPLFLRTVGEGVSTFLCRPTVIAAGTGRRSMFSS</sequence>
<dbReference type="EMBL" id="JAQQWI010000018">
    <property type="protein sequence ID" value="KAK8001150.1"/>
    <property type="molecule type" value="Genomic_DNA"/>
</dbReference>
<accession>A0ABR1R5S5</accession>
<comment type="caution">
    <text evidence="1">The sequence shown here is derived from an EMBL/GenBank/DDBJ whole genome shotgun (WGS) entry which is preliminary data.</text>
</comment>
<name>A0ABR1R5S5_9PEZI</name>
<organism evidence="1 2">
    <name type="scientific">Apiospora marii</name>
    <dbReference type="NCBI Taxonomy" id="335849"/>
    <lineage>
        <taxon>Eukaryota</taxon>
        <taxon>Fungi</taxon>
        <taxon>Dikarya</taxon>
        <taxon>Ascomycota</taxon>
        <taxon>Pezizomycotina</taxon>
        <taxon>Sordariomycetes</taxon>
        <taxon>Xylariomycetidae</taxon>
        <taxon>Amphisphaeriales</taxon>
        <taxon>Apiosporaceae</taxon>
        <taxon>Apiospora</taxon>
    </lineage>
</organism>
<gene>
    <name evidence="1" type="ORF">PG991_013372</name>
</gene>